<dbReference type="EMBL" id="GBRH01280804">
    <property type="protein sequence ID" value="JAD17091.1"/>
    <property type="molecule type" value="Transcribed_RNA"/>
</dbReference>
<proteinExistence type="predicted"/>
<reference evidence="1" key="1">
    <citation type="submission" date="2014-09" db="EMBL/GenBank/DDBJ databases">
        <authorList>
            <person name="Magalhaes I.L.F."/>
            <person name="Oliveira U."/>
            <person name="Santos F.R."/>
            <person name="Vidigal T.H.D.A."/>
            <person name="Brescovit A.D."/>
            <person name="Santos A.J."/>
        </authorList>
    </citation>
    <scope>NUCLEOTIDE SEQUENCE</scope>
    <source>
        <tissue evidence="1">Shoot tissue taken approximately 20 cm above the soil surface</tissue>
    </source>
</reference>
<accession>A0A0A8XTD4</accession>
<organism evidence="1">
    <name type="scientific">Arundo donax</name>
    <name type="common">Giant reed</name>
    <name type="synonym">Donax arundinaceus</name>
    <dbReference type="NCBI Taxonomy" id="35708"/>
    <lineage>
        <taxon>Eukaryota</taxon>
        <taxon>Viridiplantae</taxon>
        <taxon>Streptophyta</taxon>
        <taxon>Embryophyta</taxon>
        <taxon>Tracheophyta</taxon>
        <taxon>Spermatophyta</taxon>
        <taxon>Magnoliopsida</taxon>
        <taxon>Liliopsida</taxon>
        <taxon>Poales</taxon>
        <taxon>Poaceae</taxon>
        <taxon>PACMAD clade</taxon>
        <taxon>Arundinoideae</taxon>
        <taxon>Arundineae</taxon>
        <taxon>Arundo</taxon>
    </lineage>
</organism>
<dbReference type="AlphaFoldDB" id="A0A0A8XTD4"/>
<reference evidence="1" key="2">
    <citation type="journal article" date="2015" name="Data Brief">
        <title>Shoot transcriptome of the giant reed, Arundo donax.</title>
        <authorList>
            <person name="Barrero R.A."/>
            <person name="Guerrero F.D."/>
            <person name="Moolhuijzen P."/>
            <person name="Goolsby J.A."/>
            <person name="Tidwell J."/>
            <person name="Bellgard S.E."/>
            <person name="Bellgard M.I."/>
        </authorList>
    </citation>
    <scope>NUCLEOTIDE SEQUENCE</scope>
    <source>
        <tissue evidence="1">Shoot tissue taken approximately 20 cm above the soil surface</tissue>
    </source>
</reference>
<name>A0A0A8XTD4_ARUDO</name>
<sequence>MSRIGTQTCVVLVPYAYNNGTDVYHYTSVKGNAATTLQKHSIQMFSHMSLNI</sequence>
<protein>
    <submittedName>
        <fullName evidence="1">Uncharacterized protein</fullName>
    </submittedName>
</protein>
<evidence type="ECO:0000313" key="1">
    <source>
        <dbReference type="EMBL" id="JAD17091.1"/>
    </source>
</evidence>